<reference evidence="2" key="2">
    <citation type="journal article" date="2018" name="Mol. Plant Microbe Interact.">
        <title>Genome sequence resources for the wheat stripe rust pathogen (Puccinia striiformis f. sp. tritici) and the barley stripe rust pathogen (Puccinia striiformis f. sp. hordei).</title>
        <authorList>
            <person name="Xia C."/>
            <person name="Wang M."/>
            <person name="Yin C."/>
            <person name="Cornejo O.E."/>
            <person name="Hulbert S.H."/>
            <person name="Chen X."/>
        </authorList>
    </citation>
    <scope>NUCLEOTIDE SEQUENCE [LARGE SCALE GENOMIC DNA]</scope>
    <source>
        <strain evidence="2">93-210</strain>
    </source>
</reference>
<reference evidence="1 2" key="3">
    <citation type="journal article" date="2022" name="Microbiol. Spectr.">
        <title>Folding features and dynamics of 3D genome architecture in plant fungal pathogens.</title>
        <authorList>
            <person name="Xia C."/>
        </authorList>
    </citation>
    <scope>NUCLEOTIDE SEQUENCE [LARGE SCALE GENOMIC DNA]</scope>
    <source>
        <strain evidence="1 2">93-210</strain>
    </source>
</reference>
<gene>
    <name evidence="1" type="ORF">MJO28_014842</name>
</gene>
<proteinExistence type="predicted"/>
<protein>
    <submittedName>
        <fullName evidence="1">Uncharacterized protein</fullName>
    </submittedName>
</protein>
<dbReference type="EMBL" id="CM045880">
    <property type="protein sequence ID" value="KAI7937922.1"/>
    <property type="molecule type" value="Genomic_DNA"/>
</dbReference>
<dbReference type="Proteomes" id="UP001060170">
    <property type="component" value="Chromosome 16"/>
</dbReference>
<name>A0ACC0DR84_9BASI</name>
<reference evidence="2" key="1">
    <citation type="journal article" date="2018" name="BMC Genomics">
        <title>Genomic insights into host adaptation between the wheat stripe rust pathogen (Puccinia striiformis f. sp. tritici) and the barley stripe rust pathogen (Puccinia striiformis f. sp. hordei).</title>
        <authorList>
            <person name="Xia C."/>
            <person name="Wang M."/>
            <person name="Yin C."/>
            <person name="Cornejo O.E."/>
            <person name="Hulbert S.H."/>
            <person name="Chen X."/>
        </authorList>
    </citation>
    <scope>NUCLEOTIDE SEQUENCE [LARGE SCALE GENOMIC DNA]</scope>
    <source>
        <strain evidence="2">93-210</strain>
    </source>
</reference>
<sequence length="421" mass="47017">MASDQTKVWVGKKEATSKQNIYHFLVFLLIGLPLDSPDDSAHRWYAFETTWLTSFSYLSQQVFRVRITFLSLPSVVSENLFHYGHANAIRQSRAMADWLVAGCHSDHAIAENKGPPVITQSERVKLLKGCRWVDEVIPDAPYTTEVDFIARYGIHFVAHGDDVTTDANGLDSYRLVKEAGLYRQFPRTPGVSTTDALARILDPSDSNPSASDPKTEGLAINLSVLNAFLNSASSQTPPPLKVLKSSTTESAGVHEPTPRSYGHTLALVRQLERPTVYLHGTFDLFSSRDLLQLQQASQDGQLDLIVGVWSDDDAKEKLDKKCIWSFQERALGVLQCRYVTGLIVPAIPTTELLKHQSEIPNKGLPTMTMIQECKFSPDSSAETIASILDRKDEFLARQERKLSKSILENKLENQNSPNHQH</sequence>
<comment type="caution">
    <text evidence="1">The sequence shown here is derived from an EMBL/GenBank/DDBJ whole genome shotgun (WGS) entry which is preliminary data.</text>
</comment>
<keyword evidence="2" id="KW-1185">Reference proteome</keyword>
<organism evidence="1 2">
    <name type="scientific">Puccinia striiformis f. sp. tritici</name>
    <dbReference type="NCBI Taxonomy" id="168172"/>
    <lineage>
        <taxon>Eukaryota</taxon>
        <taxon>Fungi</taxon>
        <taxon>Dikarya</taxon>
        <taxon>Basidiomycota</taxon>
        <taxon>Pucciniomycotina</taxon>
        <taxon>Pucciniomycetes</taxon>
        <taxon>Pucciniales</taxon>
        <taxon>Pucciniaceae</taxon>
        <taxon>Puccinia</taxon>
    </lineage>
</organism>
<accession>A0ACC0DR84</accession>
<evidence type="ECO:0000313" key="2">
    <source>
        <dbReference type="Proteomes" id="UP001060170"/>
    </source>
</evidence>
<evidence type="ECO:0000313" key="1">
    <source>
        <dbReference type="EMBL" id="KAI7937922.1"/>
    </source>
</evidence>